<dbReference type="EMBL" id="KN826134">
    <property type="protein sequence ID" value="KIK79971.1"/>
    <property type="molecule type" value="Genomic_DNA"/>
</dbReference>
<name>A0A0D0D8F9_9AGAM</name>
<dbReference type="Pfam" id="PF18758">
    <property type="entry name" value="KDZ"/>
    <property type="match status" value="1"/>
</dbReference>
<dbReference type="OrthoDB" id="3257768at2759"/>
<dbReference type="InterPro" id="IPR040521">
    <property type="entry name" value="KDZ"/>
</dbReference>
<keyword evidence="2" id="KW-1185">Reference proteome</keyword>
<dbReference type="HOGENOM" id="CLU_003703_5_3_1"/>
<feature type="non-terminal residue" evidence="1">
    <location>
        <position position="1"/>
    </location>
</feature>
<sequence>QRISSNSYLRIPTRTRLIPSIGLWHVYGHWNECFAQYFPGFIQGAGRVKREIIETLWVILNMISRLVHGC</sequence>
<accession>A0A0D0D8F9</accession>
<evidence type="ECO:0000313" key="2">
    <source>
        <dbReference type="Proteomes" id="UP000054538"/>
    </source>
</evidence>
<protein>
    <submittedName>
        <fullName evidence="1">Uncharacterized protein</fullName>
    </submittedName>
</protein>
<evidence type="ECO:0000313" key="1">
    <source>
        <dbReference type="EMBL" id="KIK79971.1"/>
    </source>
</evidence>
<organism evidence="1 2">
    <name type="scientific">Paxillus rubicundulus Ve08.2h10</name>
    <dbReference type="NCBI Taxonomy" id="930991"/>
    <lineage>
        <taxon>Eukaryota</taxon>
        <taxon>Fungi</taxon>
        <taxon>Dikarya</taxon>
        <taxon>Basidiomycota</taxon>
        <taxon>Agaricomycotina</taxon>
        <taxon>Agaricomycetes</taxon>
        <taxon>Agaricomycetidae</taxon>
        <taxon>Boletales</taxon>
        <taxon>Paxilineae</taxon>
        <taxon>Paxillaceae</taxon>
        <taxon>Paxillus</taxon>
    </lineage>
</organism>
<reference evidence="2" key="2">
    <citation type="submission" date="2015-01" db="EMBL/GenBank/DDBJ databases">
        <title>Evolutionary Origins and Diversification of the Mycorrhizal Mutualists.</title>
        <authorList>
            <consortium name="DOE Joint Genome Institute"/>
            <consortium name="Mycorrhizal Genomics Consortium"/>
            <person name="Kohler A."/>
            <person name="Kuo A."/>
            <person name="Nagy L.G."/>
            <person name="Floudas D."/>
            <person name="Copeland A."/>
            <person name="Barry K.W."/>
            <person name="Cichocki N."/>
            <person name="Veneault-Fourrey C."/>
            <person name="LaButti K."/>
            <person name="Lindquist E.A."/>
            <person name="Lipzen A."/>
            <person name="Lundell T."/>
            <person name="Morin E."/>
            <person name="Murat C."/>
            <person name="Riley R."/>
            <person name="Ohm R."/>
            <person name="Sun H."/>
            <person name="Tunlid A."/>
            <person name="Henrissat B."/>
            <person name="Grigoriev I.V."/>
            <person name="Hibbett D.S."/>
            <person name="Martin F."/>
        </authorList>
    </citation>
    <scope>NUCLEOTIDE SEQUENCE [LARGE SCALE GENOMIC DNA]</scope>
    <source>
        <strain evidence="2">Ve08.2h10</strain>
    </source>
</reference>
<dbReference type="InParanoid" id="A0A0D0D8F9"/>
<reference evidence="1 2" key="1">
    <citation type="submission" date="2014-04" db="EMBL/GenBank/DDBJ databases">
        <authorList>
            <consortium name="DOE Joint Genome Institute"/>
            <person name="Kuo A."/>
            <person name="Kohler A."/>
            <person name="Jargeat P."/>
            <person name="Nagy L.G."/>
            <person name="Floudas D."/>
            <person name="Copeland A."/>
            <person name="Barry K.W."/>
            <person name="Cichocki N."/>
            <person name="Veneault-Fourrey C."/>
            <person name="LaButti K."/>
            <person name="Lindquist E.A."/>
            <person name="Lipzen A."/>
            <person name="Lundell T."/>
            <person name="Morin E."/>
            <person name="Murat C."/>
            <person name="Sun H."/>
            <person name="Tunlid A."/>
            <person name="Henrissat B."/>
            <person name="Grigoriev I.V."/>
            <person name="Hibbett D.S."/>
            <person name="Martin F."/>
            <person name="Nordberg H.P."/>
            <person name="Cantor M.N."/>
            <person name="Hua S.X."/>
        </authorList>
    </citation>
    <scope>NUCLEOTIDE SEQUENCE [LARGE SCALE GENOMIC DNA]</scope>
    <source>
        <strain evidence="1 2">Ve08.2h10</strain>
    </source>
</reference>
<proteinExistence type="predicted"/>
<dbReference type="AlphaFoldDB" id="A0A0D0D8F9"/>
<dbReference type="Proteomes" id="UP000054538">
    <property type="component" value="Unassembled WGS sequence"/>
</dbReference>
<gene>
    <name evidence="1" type="ORF">PAXRUDRAFT_159880</name>
</gene>